<dbReference type="EMBL" id="CAJOBA010056956">
    <property type="protein sequence ID" value="CAF4296491.1"/>
    <property type="molecule type" value="Genomic_DNA"/>
</dbReference>
<accession>A0A8S2FLY2</accession>
<sequence length="98" mass="11770">MENSLDFRLTLNMDYKKQKIIKIDPISGAKHDIFMPKLQLQKFIWNQQRAQIIMSLIQNFYRILELLKKANDPNNPLEVKRLCKEWAETYLNLFGKDQ</sequence>
<comment type="caution">
    <text evidence="1">The sequence shown here is derived from an EMBL/GenBank/DDBJ whole genome shotgun (WGS) entry which is preliminary data.</text>
</comment>
<evidence type="ECO:0000313" key="1">
    <source>
        <dbReference type="EMBL" id="CAF1508420.1"/>
    </source>
</evidence>
<proteinExistence type="predicted"/>
<dbReference type="AlphaFoldDB" id="A0A8S2FLY2"/>
<dbReference type="Proteomes" id="UP000682733">
    <property type="component" value="Unassembled WGS sequence"/>
</dbReference>
<name>A0A8S2FLY2_9BILA</name>
<feature type="non-terminal residue" evidence="1">
    <location>
        <position position="98"/>
    </location>
</feature>
<gene>
    <name evidence="1" type="ORF">OVA965_LOCUS37262</name>
    <name evidence="2" type="ORF">TMI583_LOCUS38330</name>
</gene>
<dbReference type="EMBL" id="CAJNOK010034900">
    <property type="protein sequence ID" value="CAF1508420.1"/>
    <property type="molecule type" value="Genomic_DNA"/>
</dbReference>
<reference evidence="1" key="1">
    <citation type="submission" date="2021-02" db="EMBL/GenBank/DDBJ databases">
        <authorList>
            <person name="Nowell W R."/>
        </authorList>
    </citation>
    <scope>NUCLEOTIDE SEQUENCE</scope>
</reference>
<organism evidence="1 3">
    <name type="scientific">Didymodactylos carnosus</name>
    <dbReference type="NCBI Taxonomy" id="1234261"/>
    <lineage>
        <taxon>Eukaryota</taxon>
        <taxon>Metazoa</taxon>
        <taxon>Spiralia</taxon>
        <taxon>Gnathifera</taxon>
        <taxon>Rotifera</taxon>
        <taxon>Eurotatoria</taxon>
        <taxon>Bdelloidea</taxon>
        <taxon>Philodinida</taxon>
        <taxon>Philodinidae</taxon>
        <taxon>Didymodactylos</taxon>
    </lineage>
</organism>
<dbReference type="Proteomes" id="UP000677228">
    <property type="component" value="Unassembled WGS sequence"/>
</dbReference>
<protein>
    <submittedName>
        <fullName evidence="1">Uncharacterized protein</fullName>
    </submittedName>
</protein>
<evidence type="ECO:0000313" key="3">
    <source>
        <dbReference type="Proteomes" id="UP000677228"/>
    </source>
</evidence>
<evidence type="ECO:0000313" key="2">
    <source>
        <dbReference type="EMBL" id="CAF4296491.1"/>
    </source>
</evidence>